<dbReference type="PROSITE" id="PS50181">
    <property type="entry name" value="FBOX"/>
    <property type="match status" value="1"/>
</dbReference>
<dbReference type="AlphaFoldDB" id="A0A6A5KDV5"/>
<dbReference type="OrthoDB" id="3665401at2759"/>
<reference evidence="2" key="1">
    <citation type="submission" date="2020-01" db="EMBL/GenBank/DDBJ databases">
        <authorList>
            <consortium name="DOE Joint Genome Institute"/>
            <person name="Haridas S."/>
            <person name="Albert R."/>
            <person name="Binder M."/>
            <person name="Bloem J."/>
            <person name="Labutti K."/>
            <person name="Salamov A."/>
            <person name="Andreopoulos B."/>
            <person name="Baker S.E."/>
            <person name="Barry K."/>
            <person name="Bills G."/>
            <person name="Bluhm B.H."/>
            <person name="Cannon C."/>
            <person name="Castanera R."/>
            <person name="Culley D.E."/>
            <person name="Daum C."/>
            <person name="Ezra D."/>
            <person name="Gonzalez J.B."/>
            <person name="Henrissat B."/>
            <person name="Kuo A."/>
            <person name="Liang C."/>
            <person name="Lipzen A."/>
            <person name="Lutzoni F."/>
            <person name="Magnuson J."/>
            <person name="Mondo S."/>
            <person name="Nolan M."/>
            <person name="Ohm R."/>
            <person name="Pangilinan J."/>
            <person name="Park H.-J."/>
            <person name="Ramirez L."/>
            <person name="Alfaro M."/>
            <person name="Sun H."/>
            <person name="Tritt A."/>
            <person name="Yoshinaga Y."/>
            <person name="Zwiers L.-H."/>
            <person name="Turgeon B.G."/>
            <person name="Goodwin S.B."/>
            <person name="Spatafora J.W."/>
            <person name="Crous P.W."/>
            <person name="Grigoriev I.V."/>
        </authorList>
    </citation>
    <scope>NUCLEOTIDE SEQUENCE</scope>
    <source>
        <strain evidence="2">P77</strain>
    </source>
</reference>
<evidence type="ECO:0000313" key="3">
    <source>
        <dbReference type="Proteomes" id="UP000800040"/>
    </source>
</evidence>
<dbReference type="EMBL" id="ML975275">
    <property type="protein sequence ID" value="KAF1836255.1"/>
    <property type="molecule type" value="Genomic_DNA"/>
</dbReference>
<sequence>MALSNDREHFLDAMMNPDGDDVGIARSSTLVTYSLCDLPNELLGMIAGHLEKKDLQKLQDLKNRSIHGGIDHVWAEANFAHQVCKTTEDSIQRLGLVIRSRFAKRVRTIEIVSHLECRAPPAGQSTAGCGEGLPCMEAGLDAKVLLMSLGSIFTGATNLQNIILRAPSRPRGVGDVILSNRILLNDLPQDLDFLQSQGHYHIIDRSSLCELFAHMIYTISQVVPPTLKEFSILGYSDQEWRSALAPGDYLSKTLAHIPALRNLTTLDLEFEMSTFYSDISITSIVETIKDNAHLQVLKLRTGPRSIDRFTRPSEAWAPLLTLLGTSPPFSLQTLELDGLATSTVAPSLSTIIDTHAPTLNRLVLAHTNFRLPNSVRALFLSLSESAVSHFSSTWFFLHDRSFLHNSRLRYTKRLDEVLLWEGDLLQLDLAYEGWVDIDWQASDLDRAILWDGIDVLVKEGASGVVEQVDCGSLRDAS</sequence>
<accession>A0A6A5KDV5</accession>
<protein>
    <recommendedName>
        <fullName evidence="1">F-box domain-containing protein</fullName>
    </recommendedName>
</protein>
<keyword evidence="3" id="KW-1185">Reference proteome</keyword>
<evidence type="ECO:0000313" key="2">
    <source>
        <dbReference type="EMBL" id="KAF1836255.1"/>
    </source>
</evidence>
<name>A0A6A5KDV5_9PLEO</name>
<dbReference type="Proteomes" id="UP000800040">
    <property type="component" value="Unassembled WGS sequence"/>
</dbReference>
<gene>
    <name evidence="2" type="ORF">BDW02DRAFT_244045</name>
</gene>
<organism evidence="2 3">
    <name type="scientific">Decorospora gaudefroyi</name>
    <dbReference type="NCBI Taxonomy" id="184978"/>
    <lineage>
        <taxon>Eukaryota</taxon>
        <taxon>Fungi</taxon>
        <taxon>Dikarya</taxon>
        <taxon>Ascomycota</taxon>
        <taxon>Pezizomycotina</taxon>
        <taxon>Dothideomycetes</taxon>
        <taxon>Pleosporomycetidae</taxon>
        <taxon>Pleosporales</taxon>
        <taxon>Pleosporineae</taxon>
        <taxon>Pleosporaceae</taxon>
        <taxon>Decorospora</taxon>
    </lineage>
</organism>
<feature type="domain" description="F-box" evidence="1">
    <location>
        <begin position="32"/>
        <end position="77"/>
    </location>
</feature>
<dbReference type="InterPro" id="IPR001810">
    <property type="entry name" value="F-box_dom"/>
</dbReference>
<proteinExistence type="predicted"/>
<evidence type="ECO:0000259" key="1">
    <source>
        <dbReference type="PROSITE" id="PS50181"/>
    </source>
</evidence>